<evidence type="ECO:0000313" key="4">
    <source>
        <dbReference type="Proteomes" id="UP000541033"/>
    </source>
</evidence>
<reference evidence="3 4" key="1">
    <citation type="submission" date="2020-02" db="EMBL/GenBank/DDBJ databases">
        <title>Sequencing the genomes of 1000 actinobacteria strains.</title>
        <authorList>
            <person name="Klenk H.-P."/>
        </authorList>
    </citation>
    <scope>NUCLEOTIDE SEQUENCE [LARGE SCALE GENOMIC DNA]</scope>
    <source>
        <strain evidence="3 4">DSM 27960</strain>
    </source>
</reference>
<proteinExistence type="predicted"/>
<keyword evidence="2" id="KW-0472">Membrane</keyword>
<feature type="compositionally biased region" description="Polar residues" evidence="1">
    <location>
        <begin position="79"/>
        <end position="90"/>
    </location>
</feature>
<organism evidence="3 4">
    <name type="scientific">Lysinibacter cavernae</name>
    <dbReference type="NCBI Taxonomy" id="1640652"/>
    <lineage>
        <taxon>Bacteria</taxon>
        <taxon>Bacillati</taxon>
        <taxon>Actinomycetota</taxon>
        <taxon>Actinomycetes</taxon>
        <taxon>Micrococcales</taxon>
        <taxon>Microbacteriaceae</taxon>
        <taxon>Lysinibacter</taxon>
    </lineage>
</organism>
<keyword evidence="2" id="KW-0812">Transmembrane</keyword>
<dbReference type="RefSeq" id="WP_167147915.1">
    <property type="nucleotide sequence ID" value="NZ_JAAMOX010000001.1"/>
</dbReference>
<evidence type="ECO:0000313" key="3">
    <source>
        <dbReference type="EMBL" id="NIH52814.1"/>
    </source>
</evidence>
<name>A0A7X5QZD0_9MICO</name>
<gene>
    <name evidence="3" type="ORF">FHX76_000682</name>
</gene>
<evidence type="ECO:0000256" key="2">
    <source>
        <dbReference type="SAM" id="Phobius"/>
    </source>
</evidence>
<keyword evidence="4" id="KW-1185">Reference proteome</keyword>
<feature type="region of interest" description="Disordered" evidence="1">
    <location>
        <begin position="71"/>
        <end position="135"/>
    </location>
</feature>
<keyword evidence="2" id="KW-1133">Transmembrane helix</keyword>
<comment type="caution">
    <text evidence="3">The sequence shown here is derived from an EMBL/GenBank/DDBJ whole genome shotgun (WGS) entry which is preliminary data.</text>
</comment>
<dbReference type="Proteomes" id="UP000541033">
    <property type="component" value="Unassembled WGS sequence"/>
</dbReference>
<evidence type="ECO:0000256" key="1">
    <source>
        <dbReference type="SAM" id="MobiDB-lite"/>
    </source>
</evidence>
<feature type="compositionally biased region" description="Basic and acidic residues" evidence="1">
    <location>
        <begin position="118"/>
        <end position="135"/>
    </location>
</feature>
<evidence type="ECO:0008006" key="5">
    <source>
        <dbReference type="Google" id="ProtNLM"/>
    </source>
</evidence>
<dbReference type="AlphaFoldDB" id="A0A7X5QZD0"/>
<protein>
    <recommendedName>
        <fullName evidence="5">DUF3099 domain-containing protein</fullName>
    </recommendedName>
</protein>
<sequence>MKSVQSATSLPESPGTDRSHRMRNYAITMGIRMLCVLAIPFVHGWWMALCAAGAIILPYFAVVLANVTTNKPGEGAERQTVQTLQGQSAASLEEDGPVVITDQAKQEWVYYPPSDHTPGPHDQEDPHPDPTSPER</sequence>
<feature type="transmembrane region" description="Helical" evidence="2">
    <location>
        <begin position="45"/>
        <end position="68"/>
    </location>
</feature>
<dbReference type="EMBL" id="JAAMOX010000001">
    <property type="protein sequence ID" value="NIH52814.1"/>
    <property type="molecule type" value="Genomic_DNA"/>
</dbReference>
<dbReference type="Pfam" id="PF11298">
    <property type="entry name" value="DUF3099"/>
    <property type="match status" value="1"/>
</dbReference>
<dbReference type="InterPro" id="IPR021449">
    <property type="entry name" value="DUF3099"/>
</dbReference>
<feature type="transmembrane region" description="Helical" evidence="2">
    <location>
        <begin position="22"/>
        <end position="39"/>
    </location>
</feature>
<accession>A0A7X5QZD0</accession>